<dbReference type="KEGG" id="lll:129795866"/>
<evidence type="ECO:0000256" key="8">
    <source>
        <dbReference type="ARBA" id="ARBA00023065"/>
    </source>
</evidence>
<evidence type="ECO:0000256" key="5">
    <source>
        <dbReference type="ARBA" id="ARBA00022692"/>
    </source>
</evidence>
<evidence type="ECO:0000256" key="7">
    <source>
        <dbReference type="ARBA" id="ARBA00023053"/>
    </source>
</evidence>
<evidence type="ECO:0000256" key="10">
    <source>
        <dbReference type="ARBA" id="ARBA00023201"/>
    </source>
</evidence>
<feature type="transmembrane region" description="Helical" evidence="13">
    <location>
        <begin position="525"/>
        <end position="550"/>
    </location>
</feature>
<dbReference type="PRINTS" id="PR01078">
    <property type="entry name" value="AMINACHANNEL"/>
</dbReference>
<evidence type="ECO:0000256" key="6">
    <source>
        <dbReference type="ARBA" id="ARBA00022989"/>
    </source>
</evidence>
<dbReference type="VEuPathDB" id="VectorBase:LLONM1_000653"/>
<organism evidence="15 16">
    <name type="scientific">Lutzomyia longipalpis</name>
    <name type="common">Sand fly</name>
    <dbReference type="NCBI Taxonomy" id="7200"/>
    <lineage>
        <taxon>Eukaryota</taxon>
        <taxon>Metazoa</taxon>
        <taxon>Ecdysozoa</taxon>
        <taxon>Arthropoda</taxon>
        <taxon>Hexapoda</taxon>
        <taxon>Insecta</taxon>
        <taxon>Pterygota</taxon>
        <taxon>Neoptera</taxon>
        <taxon>Endopterygota</taxon>
        <taxon>Diptera</taxon>
        <taxon>Nematocera</taxon>
        <taxon>Psychodoidea</taxon>
        <taxon>Psychodidae</taxon>
        <taxon>Lutzomyia</taxon>
        <taxon>Lutzomyia</taxon>
    </lineage>
</organism>
<evidence type="ECO:0000256" key="13">
    <source>
        <dbReference type="SAM" id="Phobius"/>
    </source>
</evidence>
<dbReference type="EMBL" id="AJWK01003969">
    <property type="status" value="NOT_ANNOTATED_CDS"/>
    <property type="molecule type" value="Genomic_DNA"/>
</dbReference>
<reference evidence="14" key="2">
    <citation type="journal article" date="2020" name="BMC">
        <title>Leishmania infection induces a limited differential gene expression in the sand fly midgut.</title>
        <authorList>
            <person name="Coutinho-Abreu I.V."/>
            <person name="Serafim T.D."/>
            <person name="Meneses C."/>
            <person name="Kamhawi S."/>
            <person name="Oliveira F."/>
            <person name="Valenzuela J.G."/>
        </authorList>
    </citation>
    <scope>NUCLEOTIDE SEQUENCE</scope>
    <source>
        <strain evidence="14">Jacobina</strain>
        <tissue evidence="14">Midgut</tissue>
    </source>
</reference>
<reference evidence="16" key="1">
    <citation type="submission" date="2012-05" db="EMBL/GenBank/DDBJ databases">
        <title>Whole Genome Assembly of Lutzomyia longipalpis.</title>
        <authorList>
            <person name="Richards S."/>
            <person name="Qu C."/>
            <person name="Dillon R."/>
            <person name="Worley K."/>
            <person name="Scherer S."/>
            <person name="Batterton M."/>
            <person name="Taylor A."/>
            <person name="Hawes A."/>
            <person name="Hernandez B."/>
            <person name="Kovar C."/>
            <person name="Mandapat C."/>
            <person name="Pham C."/>
            <person name="Qu C."/>
            <person name="Jing C."/>
            <person name="Bess C."/>
            <person name="Bandaranaike D."/>
            <person name="Ngo D."/>
            <person name="Ongeri F."/>
            <person name="Arias F."/>
            <person name="Lara F."/>
            <person name="Weissenberger G."/>
            <person name="Kamau G."/>
            <person name="Han H."/>
            <person name="Shen H."/>
            <person name="Dinh H."/>
            <person name="Khalil I."/>
            <person name="Jones J."/>
            <person name="Shafer J."/>
            <person name="Jayaseelan J."/>
            <person name="Quiroz J."/>
            <person name="Blankenburg K."/>
            <person name="Nguyen L."/>
            <person name="Jackson L."/>
            <person name="Francisco L."/>
            <person name="Tang L.-Y."/>
            <person name="Pu L.-L."/>
            <person name="Perales L."/>
            <person name="Lorensuhewa L."/>
            <person name="Munidasa M."/>
            <person name="Coyle M."/>
            <person name="Taylor M."/>
            <person name="Puazo M."/>
            <person name="Firestine M."/>
            <person name="Scheel M."/>
            <person name="Javaid M."/>
            <person name="Wang M."/>
            <person name="Li M."/>
            <person name="Tabassum N."/>
            <person name="Saada N."/>
            <person name="Osuji N."/>
            <person name="Aqrawi P."/>
            <person name="Fu Q."/>
            <person name="Thornton R."/>
            <person name="Raj R."/>
            <person name="Goodspeed R."/>
            <person name="Mata R."/>
            <person name="Najjar R."/>
            <person name="Gubbala S."/>
            <person name="Lee S."/>
            <person name="Denson S."/>
            <person name="Patil S."/>
            <person name="Macmil S."/>
            <person name="Qi S."/>
            <person name="Matskevitch T."/>
            <person name="Palculict T."/>
            <person name="Mathew T."/>
            <person name="Vee V."/>
            <person name="Velamala V."/>
            <person name="Korchina V."/>
            <person name="Cai W."/>
            <person name="Liu W."/>
            <person name="Dai W."/>
            <person name="Zou X."/>
            <person name="Zhu Y."/>
            <person name="Zhang Y."/>
            <person name="Wu Y.-Q."/>
            <person name="Xin Y."/>
            <person name="Nazarath L."/>
            <person name="Kovar C."/>
            <person name="Han Y."/>
            <person name="Muzny D."/>
            <person name="Gibbs R."/>
        </authorList>
    </citation>
    <scope>NUCLEOTIDE SEQUENCE [LARGE SCALE GENOMIC DNA]</scope>
    <source>
        <strain evidence="16">Jacobina</strain>
    </source>
</reference>
<dbReference type="InterPro" id="IPR001873">
    <property type="entry name" value="ENaC"/>
</dbReference>
<evidence type="ECO:0000313" key="15">
    <source>
        <dbReference type="EnsemblMetazoa" id="LLOJ001025-PA"/>
    </source>
</evidence>
<dbReference type="RefSeq" id="XP_055693357.1">
    <property type="nucleotide sequence ID" value="XM_055837382.1"/>
</dbReference>
<dbReference type="PANTHER" id="PTHR11690">
    <property type="entry name" value="AMILORIDE-SENSITIVE SODIUM CHANNEL-RELATED"/>
    <property type="match status" value="1"/>
</dbReference>
<dbReference type="EnsemblMetazoa" id="LLOJ001025-RA">
    <property type="protein sequence ID" value="LLOJ001025-PA"/>
    <property type="gene ID" value="LLOJ001025"/>
</dbReference>
<protein>
    <submittedName>
        <fullName evidence="14">Putative gonad-specific amiloride-sensitive sodium channel 1</fullName>
    </submittedName>
</protein>
<dbReference type="PANTHER" id="PTHR11690:SF288">
    <property type="entry name" value="AMILORIDE-SENSITIVE NA+ CHANNEL-RELATED"/>
    <property type="match status" value="1"/>
</dbReference>
<keyword evidence="7" id="KW-0915">Sodium</keyword>
<dbReference type="OrthoDB" id="6021021at2759"/>
<dbReference type="VEuPathDB" id="VectorBase:LLOJ001025"/>
<evidence type="ECO:0000256" key="1">
    <source>
        <dbReference type="ARBA" id="ARBA00004141"/>
    </source>
</evidence>
<keyword evidence="16" id="KW-1185">Reference proteome</keyword>
<dbReference type="AlphaFoldDB" id="A0A1B0GH50"/>
<dbReference type="EMBL" id="AJWK01003972">
    <property type="status" value="NOT_ANNOTATED_CDS"/>
    <property type="molecule type" value="Genomic_DNA"/>
</dbReference>
<dbReference type="GO" id="GO:0005886">
    <property type="term" value="C:plasma membrane"/>
    <property type="evidence" value="ECO:0007669"/>
    <property type="project" value="TreeGrafter"/>
</dbReference>
<keyword evidence="3 12" id="KW-0813">Transport</keyword>
<evidence type="ECO:0000256" key="4">
    <source>
        <dbReference type="ARBA" id="ARBA00022461"/>
    </source>
</evidence>
<dbReference type="GO" id="GO:0015280">
    <property type="term" value="F:ligand-gated sodium channel activity"/>
    <property type="evidence" value="ECO:0007669"/>
    <property type="project" value="TreeGrafter"/>
</dbReference>
<evidence type="ECO:0000256" key="9">
    <source>
        <dbReference type="ARBA" id="ARBA00023136"/>
    </source>
</evidence>
<accession>A0A1B0GH50</accession>
<dbReference type="EMBL" id="AJWK01003971">
    <property type="status" value="NOT_ANNOTATED_CDS"/>
    <property type="molecule type" value="Genomic_DNA"/>
</dbReference>
<keyword evidence="6 13" id="KW-1133">Transmembrane helix</keyword>
<evidence type="ECO:0000256" key="11">
    <source>
        <dbReference type="ARBA" id="ARBA00023303"/>
    </source>
</evidence>
<keyword evidence="5 12" id="KW-0812">Transmembrane</keyword>
<keyword evidence="9 13" id="KW-0472">Membrane</keyword>
<evidence type="ECO:0000256" key="2">
    <source>
        <dbReference type="ARBA" id="ARBA00007193"/>
    </source>
</evidence>
<comment type="similarity">
    <text evidence="2 12">Belongs to the amiloride-sensitive sodium channel (TC 1.A.6) family.</text>
</comment>
<keyword evidence="8 12" id="KW-0406">Ion transport</keyword>
<keyword evidence="10 12" id="KW-0739">Sodium transport</keyword>
<dbReference type="EMBL" id="AJWK01003970">
    <property type="status" value="NOT_ANNOTATED_CDS"/>
    <property type="molecule type" value="Genomic_DNA"/>
</dbReference>
<keyword evidence="4 12" id="KW-0894">Sodium channel</keyword>
<evidence type="ECO:0000256" key="3">
    <source>
        <dbReference type="ARBA" id="ARBA00022448"/>
    </source>
</evidence>
<dbReference type="Gene3D" id="1.10.287.770">
    <property type="entry name" value="YojJ-like"/>
    <property type="match status" value="1"/>
</dbReference>
<feature type="transmembrane region" description="Helical" evidence="13">
    <location>
        <begin position="84"/>
        <end position="105"/>
    </location>
</feature>
<dbReference type="Pfam" id="PF00858">
    <property type="entry name" value="ASC"/>
    <property type="match status" value="1"/>
</dbReference>
<evidence type="ECO:0000256" key="12">
    <source>
        <dbReference type="RuleBase" id="RU000679"/>
    </source>
</evidence>
<keyword evidence="11 12" id="KW-0407">Ion channel</keyword>
<sequence length="575" mass="66411">MQRKSIATVDEGATKEPHLFLNVTPNCDVDAVSESPTEKELGQRIKHGNCRTALWGFFSDYCYNSTIHGVKYLGERRRPWIERVWWGIAFGFSIFLCASFIWSSWKRWQQSPVIVTFADKSTPIWQIPFPAVTICPETKVTIEFLNFTKSYNLYTEGGNDNLTEDEQNILKTVYQTCDFNLLEPTTFSSDDQVFANNSFAETLKQITPHDLFFFCRHNNSTSCRHFAPILTDEGICFTFNMLNGSEIYRESALHTGYDYPKHENEAKFWSLEDGYESDAPMHTYPHRALGDGVRSGLYTWLYLSKADYDYLCRGSMQGFKVLLHSPDEVPQVAKHYFRLAMNQEITVSVKPSMFTTSDGLREYDPIRRQCFFNHERELKFFKIYTQRNCELECVSVFTKEKCSCVKFSMPREADTPICGAAKVACYMEAEYELLQMEIAKDLNKSSKASRCNCLPACTSIVYEAETSPTELKWKKLLNAHNIPEEYFSEFQSVTLSIFFKDTQFITSKRSELYGLTNFIANCGGILGLFMGVSWLSIIEIIYFCSIRLFCNLRMRRRSKNLRTNLVIQKPPKAVV</sequence>
<dbReference type="GeneID" id="129795866"/>
<dbReference type="Proteomes" id="UP000092461">
    <property type="component" value="Unassembled WGS sequence"/>
</dbReference>
<evidence type="ECO:0000313" key="14">
    <source>
        <dbReference type="EMBL" id="MBC1172190.1"/>
    </source>
</evidence>
<comment type="subcellular location">
    <subcellularLocation>
        <location evidence="1">Membrane</location>
        <topology evidence="1">Multi-pass membrane protein</topology>
    </subcellularLocation>
</comment>
<reference evidence="15" key="3">
    <citation type="submission" date="2020-05" db="UniProtKB">
        <authorList>
            <consortium name="EnsemblMetazoa"/>
        </authorList>
    </citation>
    <scope>IDENTIFICATION</scope>
    <source>
        <strain evidence="15">Jacobina</strain>
    </source>
</reference>
<name>A0A1B0GH50_LUTLO</name>
<proteinExistence type="inferred from homology"/>
<evidence type="ECO:0000313" key="16">
    <source>
        <dbReference type="Proteomes" id="UP000092461"/>
    </source>
</evidence>
<dbReference type="Gene3D" id="1.10.287.820">
    <property type="entry name" value="Acid-sensing ion channel domain"/>
    <property type="match status" value="1"/>
</dbReference>
<dbReference type="EMBL" id="GITU01003487">
    <property type="protein sequence ID" value="MBC1172190.1"/>
    <property type="molecule type" value="Transcribed_RNA"/>
</dbReference>